<organism evidence="3 4">
    <name type="scientific">Trichoderma simmonsii</name>
    <dbReference type="NCBI Taxonomy" id="1491479"/>
    <lineage>
        <taxon>Eukaryota</taxon>
        <taxon>Fungi</taxon>
        <taxon>Dikarya</taxon>
        <taxon>Ascomycota</taxon>
        <taxon>Pezizomycotina</taxon>
        <taxon>Sordariomycetes</taxon>
        <taxon>Hypocreomycetidae</taxon>
        <taxon>Hypocreales</taxon>
        <taxon>Hypocreaceae</taxon>
        <taxon>Trichoderma</taxon>
    </lineage>
</organism>
<keyword evidence="1" id="KW-0040">ANK repeat</keyword>
<dbReference type="PROSITE" id="PS50088">
    <property type="entry name" value="ANK_REPEAT"/>
    <property type="match status" value="1"/>
</dbReference>
<sequence>MITLHDAAAQGSLTTDTLEHYKSASLHFNIDEIDRKGRTALAYASLKGHIDVVKVLLGENANVNHINDKNRTALWYASFSHSSVTQQRRREVIEYLLHKGADPDVQAIDGTTALMKLIEHRDPGAIKLLTDMGASTTIGVKKGTNPVTIEEFAEATKDPAVIQAIKQDPLPAKNRDEIVTEIINYFFKSIGFMNHTLKGAVKTIFGIQGNMNQSFGCVPENMRSSVSNAADVPPERTEILRTRIFTDSNMTDSLGFGDPQPQSQSQSQPQPQPQLQPQDYKTVALDKPTDDVPNDVTDDVTPVPLVSEISEHTTAEEFQASMMQFINDTGLDHFFEEGDPLLKTIANKAVELQGKTDNLLKEDKDIQDITKLALYQPVFYCDDSGSMKHGTRQADQIDLVRRVARISTLLVPDGFGAGLLFINDKRDMDPKLNAEQVEEIMKATKLGGKTRIGTQLEQKILKPLIYDVIEAGGKIERPILISCITDGCASGEPRTQFKETIVKCIEFLTENNYPTQTVRFQISQIGNDSSAADFLQQLKDDDELTEWLYCTTQRLDEGCRKFNENEEDLERWLLQTLMGPIASLGSCSD</sequence>
<dbReference type="Gene3D" id="1.25.40.20">
    <property type="entry name" value="Ankyrin repeat-containing domain"/>
    <property type="match status" value="1"/>
</dbReference>
<dbReference type="PANTHER" id="PTHR34706:SF3">
    <property type="entry name" value="ANKYRIN REPEAT PROTEIN (AFU_ORTHOLOGUE AFUA_7G06200)"/>
    <property type="match status" value="1"/>
</dbReference>
<proteinExistence type="predicted"/>
<evidence type="ECO:0000313" key="4">
    <source>
        <dbReference type="Proteomes" id="UP000826661"/>
    </source>
</evidence>
<feature type="compositionally biased region" description="Low complexity" evidence="2">
    <location>
        <begin position="259"/>
        <end position="278"/>
    </location>
</feature>
<dbReference type="InterPro" id="IPR036770">
    <property type="entry name" value="Ankyrin_rpt-contain_sf"/>
</dbReference>
<dbReference type="PRINTS" id="PR01415">
    <property type="entry name" value="ANKYRIN"/>
</dbReference>
<feature type="region of interest" description="Disordered" evidence="2">
    <location>
        <begin position="250"/>
        <end position="278"/>
    </location>
</feature>
<feature type="repeat" description="ANK" evidence="1">
    <location>
        <begin position="36"/>
        <end position="68"/>
    </location>
</feature>
<dbReference type="Pfam" id="PF12796">
    <property type="entry name" value="Ank_2"/>
    <property type="match status" value="1"/>
</dbReference>
<keyword evidence="4" id="KW-1185">Reference proteome</keyword>
<evidence type="ECO:0000313" key="3">
    <source>
        <dbReference type="EMBL" id="QYS94770.1"/>
    </source>
</evidence>
<dbReference type="InterPro" id="IPR002110">
    <property type="entry name" value="Ankyrin_rpt"/>
</dbReference>
<dbReference type="SMART" id="SM00248">
    <property type="entry name" value="ANK"/>
    <property type="match status" value="3"/>
</dbReference>
<accession>A0A8G0P9U1</accession>
<dbReference type="AlphaFoldDB" id="A0A8G0P9U1"/>
<evidence type="ECO:0000256" key="1">
    <source>
        <dbReference type="PROSITE-ProRule" id="PRU00023"/>
    </source>
</evidence>
<evidence type="ECO:0000256" key="2">
    <source>
        <dbReference type="SAM" id="MobiDB-lite"/>
    </source>
</evidence>
<protein>
    <submittedName>
        <fullName evidence="3">ANK_REP_REGION domain-containing protein</fullName>
    </submittedName>
</protein>
<dbReference type="PROSITE" id="PS50297">
    <property type="entry name" value="ANK_REP_REGION"/>
    <property type="match status" value="1"/>
</dbReference>
<gene>
    <name evidence="3" type="ORF">H0G86_002094</name>
</gene>
<dbReference type="SUPFAM" id="SSF48403">
    <property type="entry name" value="Ankyrin repeat"/>
    <property type="match status" value="1"/>
</dbReference>
<name>A0A8G0P9U1_9HYPO</name>
<dbReference type="PANTHER" id="PTHR34706">
    <property type="entry name" value="SLR1338 PROTEIN"/>
    <property type="match status" value="1"/>
</dbReference>
<dbReference type="EMBL" id="CP075864">
    <property type="protein sequence ID" value="QYS94770.1"/>
    <property type="molecule type" value="Genomic_DNA"/>
</dbReference>
<reference evidence="3 4" key="1">
    <citation type="journal article" date="2021" name="BMC Genomics">
        <title>Telomere-to-telomere genome assembly of asparaginase-producing Trichoderma simmonsii.</title>
        <authorList>
            <person name="Chung D."/>
            <person name="Kwon Y.M."/>
            <person name="Yang Y."/>
        </authorList>
    </citation>
    <scope>NUCLEOTIDE SEQUENCE [LARGE SCALE GENOMIC DNA]</scope>
    <source>
        <strain evidence="3 4">GH-Sj1</strain>
    </source>
</reference>
<dbReference type="Proteomes" id="UP000826661">
    <property type="component" value="Chromosome I"/>
</dbReference>